<accession>A0A6C0C7R8</accession>
<sequence length="100" mass="11912">MHKTLRQKYNLDDRHPAFPRYDRNLNIKEDKENNKTTCFISTALCSITLLNTFYVGIALYFYNKYIHDTFLNDPQDIDTTYNKMKHLINFSCSHIPNINC</sequence>
<feature type="transmembrane region" description="Helical" evidence="1">
    <location>
        <begin position="38"/>
        <end position="62"/>
    </location>
</feature>
<protein>
    <submittedName>
        <fullName evidence="2">Uncharacterized protein</fullName>
    </submittedName>
</protein>
<proteinExistence type="predicted"/>
<organism evidence="2">
    <name type="scientific">viral metagenome</name>
    <dbReference type="NCBI Taxonomy" id="1070528"/>
    <lineage>
        <taxon>unclassified sequences</taxon>
        <taxon>metagenomes</taxon>
        <taxon>organismal metagenomes</taxon>
    </lineage>
</organism>
<dbReference type="EMBL" id="MN739349">
    <property type="protein sequence ID" value="QHS99849.1"/>
    <property type="molecule type" value="Genomic_DNA"/>
</dbReference>
<reference evidence="2" key="1">
    <citation type="journal article" date="2020" name="Nature">
        <title>Giant virus diversity and host interactions through global metagenomics.</title>
        <authorList>
            <person name="Schulz F."/>
            <person name="Roux S."/>
            <person name="Paez-Espino D."/>
            <person name="Jungbluth S."/>
            <person name="Walsh D.A."/>
            <person name="Denef V.J."/>
            <person name="McMahon K.D."/>
            <person name="Konstantinidis K.T."/>
            <person name="Eloe-Fadrosh E.A."/>
            <person name="Kyrpides N.C."/>
            <person name="Woyke T."/>
        </authorList>
    </citation>
    <scope>NUCLEOTIDE SEQUENCE</scope>
    <source>
        <strain evidence="2">GVMAG-M-3300020187-37</strain>
    </source>
</reference>
<keyword evidence="1" id="KW-0812">Transmembrane</keyword>
<keyword evidence="1" id="KW-0472">Membrane</keyword>
<dbReference type="AlphaFoldDB" id="A0A6C0C7R8"/>
<keyword evidence="1" id="KW-1133">Transmembrane helix</keyword>
<name>A0A6C0C7R8_9ZZZZ</name>
<evidence type="ECO:0000256" key="1">
    <source>
        <dbReference type="SAM" id="Phobius"/>
    </source>
</evidence>
<evidence type="ECO:0000313" key="2">
    <source>
        <dbReference type="EMBL" id="QHS99849.1"/>
    </source>
</evidence>